<dbReference type="GO" id="GO:0004563">
    <property type="term" value="F:beta-N-acetylhexosaminidase activity"/>
    <property type="evidence" value="ECO:0007669"/>
    <property type="project" value="UniProtKB-EC"/>
</dbReference>
<dbReference type="Gene3D" id="3.20.20.80">
    <property type="entry name" value="Glycosidases"/>
    <property type="match status" value="1"/>
</dbReference>
<dbReference type="SUPFAM" id="SSF51445">
    <property type="entry name" value="(Trans)glycosidases"/>
    <property type="match status" value="1"/>
</dbReference>
<dbReference type="GO" id="GO:0005975">
    <property type="term" value="P:carbohydrate metabolic process"/>
    <property type="evidence" value="ECO:0007669"/>
    <property type="project" value="InterPro"/>
</dbReference>
<comment type="catalytic activity">
    <reaction evidence="1 6">
        <text>Hydrolysis of terminal non-reducing N-acetyl-D-hexosamine residues in N-acetyl-beta-D-hexosaminides.</text>
        <dbReference type="EC" id="3.2.1.52"/>
    </reaction>
</comment>
<comment type="similarity">
    <text evidence="2 6">Belongs to the glycosyl hydrolase 20 family.</text>
</comment>
<dbReference type="Proteomes" id="UP000789595">
    <property type="component" value="Unassembled WGS sequence"/>
</dbReference>
<evidence type="ECO:0000256" key="5">
    <source>
        <dbReference type="ARBA" id="ARBA00023295"/>
    </source>
</evidence>
<dbReference type="SUPFAM" id="SSF55545">
    <property type="entry name" value="beta-N-acetylhexosaminidase-like domain"/>
    <property type="match status" value="1"/>
</dbReference>
<dbReference type="GO" id="GO:0030203">
    <property type="term" value="P:glycosaminoglycan metabolic process"/>
    <property type="evidence" value="ECO:0007669"/>
    <property type="project" value="TreeGrafter"/>
</dbReference>
<evidence type="ECO:0000256" key="7">
    <source>
        <dbReference type="PIRSR" id="PIRSR001093-1"/>
    </source>
</evidence>
<evidence type="ECO:0000256" key="1">
    <source>
        <dbReference type="ARBA" id="ARBA00001231"/>
    </source>
</evidence>
<keyword evidence="11" id="KW-1185">Reference proteome</keyword>
<accession>A0A8J2X474</accession>
<dbReference type="OrthoDB" id="428480at2759"/>
<name>A0A8J2X474_9STRA</name>
<dbReference type="EC" id="3.2.1.52" evidence="6"/>
<sequence>MRSVLLVAAAAAAKQPPLWPLPQNYSCSTQKLTVIPSPAFFRVDAGNDVLAAAAKRYIPLAFPHGWGAPGVGLPALSVVVDDGVGATERAARRPRRADDAGALYPALGDDESYKLRITATSATLKARTVWGALRGLETFSQLVAYNFDTATYQVVACTIQDAPRYPHRGLMVDSGRHFLPVATLLHVVDALPFAKLNVLHWHLTDTQSFPVETPSRPSLWRGSFSKRERYSVEDVKRVVERARLRGVRVVPEFDTPGHAESWCSGYPGVCPSPTCKTPLDVSKAETFAVLDDVLGDAAKLFPDAFVHLGGDEVDTSCWASTPSIQQWLRAVLRARNWTTADAYSYFVSTAAKIARSHQKRPIQWAEVFDEFGATLDKSTIVHVWKLSTNITEVVENGYDCLVNVGYVADSWYLDNLDVTWAQAYASDPRATVPPHLQTKVLGGHGEMWGETVDGSDFDATVWPRLAAIGERLWSSVDDVDAAWPRLEAFRCLLLERGVGAAPLNNSMARAAPVGPGACTQRRRRI</sequence>
<dbReference type="InterPro" id="IPR029019">
    <property type="entry name" value="HEX_eukaryotic_N"/>
</dbReference>
<evidence type="ECO:0000259" key="8">
    <source>
        <dbReference type="Pfam" id="PF00728"/>
    </source>
</evidence>
<dbReference type="InterPro" id="IPR029018">
    <property type="entry name" value="Hex-like_dom2"/>
</dbReference>
<gene>
    <name evidence="10" type="ORF">PECAL_6P15030</name>
</gene>
<feature type="domain" description="Glycoside hydrolase family 20 catalytic" evidence="8">
    <location>
        <begin position="165"/>
        <end position="475"/>
    </location>
</feature>
<dbReference type="PRINTS" id="PR00738">
    <property type="entry name" value="GLHYDRLASE20"/>
</dbReference>
<keyword evidence="4" id="KW-0325">Glycoprotein</keyword>
<dbReference type="AlphaFoldDB" id="A0A8J2X474"/>
<evidence type="ECO:0000256" key="6">
    <source>
        <dbReference type="PIRNR" id="PIRNR001093"/>
    </source>
</evidence>
<dbReference type="PANTHER" id="PTHR22600:SF21">
    <property type="entry name" value="BETA-HEXOSAMINIDASE A"/>
    <property type="match status" value="1"/>
</dbReference>
<dbReference type="Pfam" id="PF00728">
    <property type="entry name" value="Glyco_hydro_20"/>
    <property type="match status" value="1"/>
</dbReference>
<dbReference type="InterPro" id="IPR015883">
    <property type="entry name" value="Glyco_hydro_20_cat"/>
</dbReference>
<feature type="active site" description="Proton donor" evidence="7">
    <location>
        <position position="312"/>
    </location>
</feature>
<evidence type="ECO:0000256" key="4">
    <source>
        <dbReference type="ARBA" id="ARBA00023180"/>
    </source>
</evidence>
<feature type="domain" description="Beta-hexosaminidase eukaryotic type N-terminal" evidence="9">
    <location>
        <begin position="18"/>
        <end position="142"/>
    </location>
</feature>
<dbReference type="InterPro" id="IPR025705">
    <property type="entry name" value="Beta_hexosaminidase_sua/sub"/>
</dbReference>
<dbReference type="PANTHER" id="PTHR22600">
    <property type="entry name" value="BETA-HEXOSAMINIDASE"/>
    <property type="match status" value="1"/>
</dbReference>
<organism evidence="10 11">
    <name type="scientific">Pelagomonas calceolata</name>
    <dbReference type="NCBI Taxonomy" id="35677"/>
    <lineage>
        <taxon>Eukaryota</taxon>
        <taxon>Sar</taxon>
        <taxon>Stramenopiles</taxon>
        <taxon>Ochrophyta</taxon>
        <taxon>Pelagophyceae</taxon>
        <taxon>Pelagomonadales</taxon>
        <taxon>Pelagomonadaceae</taxon>
        <taxon>Pelagomonas</taxon>
    </lineage>
</organism>
<evidence type="ECO:0000256" key="2">
    <source>
        <dbReference type="ARBA" id="ARBA00006285"/>
    </source>
</evidence>
<protein>
    <recommendedName>
        <fullName evidence="6">Beta-hexosaminidase</fullName>
        <ecNumber evidence="6">3.2.1.52</ecNumber>
    </recommendedName>
</protein>
<reference evidence="10" key="1">
    <citation type="submission" date="2021-11" db="EMBL/GenBank/DDBJ databases">
        <authorList>
            <consortium name="Genoscope - CEA"/>
            <person name="William W."/>
        </authorList>
    </citation>
    <scope>NUCLEOTIDE SEQUENCE</scope>
</reference>
<dbReference type="EMBL" id="CAKKNE010000006">
    <property type="protein sequence ID" value="CAH0379863.1"/>
    <property type="molecule type" value="Genomic_DNA"/>
</dbReference>
<dbReference type="Gene3D" id="3.30.379.10">
    <property type="entry name" value="Chitobiase/beta-hexosaminidase domain 2-like"/>
    <property type="match status" value="1"/>
</dbReference>
<dbReference type="Pfam" id="PF14845">
    <property type="entry name" value="Glycohydro_20b2"/>
    <property type="match status" value="1"/>
</dbReference>
<proteinExistence type="inferred from homology"/>
<dbReference type="GO" id="GO:0016020">
    <property type="term" value="C:membrane"/>
    <property type="evidence" value="ECO:0007669"/>
    <property type="project" value="TreeGrafter"/>
</dbReference>
<dbReference type="PIRSF" id="PIRSF001093">
    <property type="entry name" value="B-hxosamndse_ab_euk"/>
    <property type="match status" value="1"/>
</dbReference>
<keyword evidence="3 6" id="KW-0378">Hydrolase</keyword>
<evidence type="ECO:0000313" key="10">
    <source>
        <dbReference type="EMBL" id="CAH0379863.1"/>
    </source>
</evidence>
<evidence type="ECO:0000256" key="3">
    <source>
        <dbReference type="ARBA" id="ARBA00022801"/>
    </source>
</evidence>
<evidence type="ECO:0000259" key="9">
    <source>
        <dbReference type="Pfam" id="PF14845"/>
    </source>
</evidence>
<dbReference type="InterPro" id="IPR017853">
    <property type="entry name" value="GH"/>
</dbReference>
<comment type="caution">
    <text evidence="10">The sequence shown here is derived from an EMBL/GenBank/DDBJ whole genome shotgun (WGS) entry which is preliminary data.</text>
</comment>
<evidence type="ECO:0000313" key="11">
    <source>
        <dbReference type="Proteomes" id="UP000789595"/>
    </source>
</evidence>
<keyword evidence="5 6" id="KW-0326">Glycosidase</keyword>